<name>A0A0K2SI88_LIMPI</name>
<keyword evidence="3" id="KW-1185">Reference proteome</keyword>
<gene>
    <name evidence="2" type="ORF">LIP_0702</name>
</gene>
<evidence type="ECO:0000313" key="3">
    <source>
        <dbReference type="Proteomes" id="UP000065807"/>
    </source>
</evidence>
<accession>A0A0K2SI88</accession>
<evidence type="ECO:0000256" key="1">
    <source>
        <dbReference type="SAM" id="Phobius"/>
    </source>
</evidence>
<dbReference type="Proteomes" id="UP000065807">
    <property type="component" value="Chromosome"/>
</dbReference>
<sequence length="167" mass="18063">MLRMARWVLIYLLGFLPQTFLLLYAALGLVGARAGSRRLAVPAATLGLVALMLRPTLSQGWYIPVSMAILVASLMLFRLASTLEAVAAAAIGFILIAAGDLFVMAPTFYLLGFSYDQVVESPRLYVVFGSLEGTFLAVAALLVRVKAVTVVSISRWEKVLAQRRAGK</sequence>
<dbReference type="AlphaFoldDB" id="A0A0K2SI88"/>
<dbReference type="EMBL" id="AP014924">
    <property type="protein sequence ID" value="BAS26559.1"/>
    <property type="molecule type" value="Genomic_DNA"/>
</dbReference>
<keyword evidence="1" id="KW-0812">Transmembrane</keyword>
<proteinExistence type="predicted"/>
<feature type="transmembrane region" description="Helical" evidence="1">
    <location>
        <begin position="61"/>
        <end position="79"/>
    </location>
</feature>
<organism evidence="2 3">
    <name type="scientific">Limnochorda pilosa</name>
    <dbReference type="NCBI Taxonomy" id="1555112"/>
    <lineage>
        <taxon>Bacteria</taxon>
        <taxon>Bacillati</taxon>
        <taxon>Bacillota</taxon>
        <taxon>Limnochordia</taxon>
        <taxon>Limnochordales</taxon>
        <taxon>Limnochordaceae</taxon>
        <taxon>Limnochorda</taxon>
    </lineage>
</organism>
<keyword evidence="1" id="KW-1133">Transmembrane helix</keyword>
<feature type="transmembrane region" description="Helical" evidence="1">
    <location>
        <begin position="86"/>
        <end position="112"/>
    </location>
</feature>
<reference evidence="3" key="1">
    <citation type="submission" date="2015-07" db="EMBL/GenBank/DDBJ databases">
        <title>Complete genome sequence and phylogenetic analysis of Limnochorda pilosa.</title>
        <authorList>
            <person name="Watanabe M."/>
            <person name="Kojima H."/>
            <person name="Fukui M."/>
        </authorList>
    </citation>
    <scope>NUCLEOTIDE SEQUENCE [LARGE SCALE GENOMIC DNA]</scope>
    <source>
        <strain evidence="3">HC45</strain>
    </source>
</reference>
<protein>
    <submittedName>
        <fullName evidence="2">Uncharacterized protein</fullName>
    </submittedName>
</protein>
<feature type="transmembrane region" description="Helical" evidence="1">
    <location>
        <begin position="6"/>
        <end position="27"/>
    </location>
</feature>
<dbReference type="STRING" id="1555112.LIP_0702"/>
<dbReference type="KEGG" id="lpil:LIP_0702"/>
<keyword evidence="1" id="KW-0472">Membrane</keyword>
<reference evidence="3" key="2">
    <citation type="journal article" date="2016" name="Int. J. Syst. Evol. Microbiol.">
        <title>Complete genome sequence and cell structure of Limnochorda pilosa, a Gram-negative spore-former within the phylum Firmicutes.</title>
        <authorList>
            <person name="Watanabe M."/>
            <person name="Kojima H."/>
            <person name="Fukui M."/>
        </authorList>
    </citation>
    <scope>NUCLEOTIDE SEQUENCE [LARGE SCALE GENOMIC DNA]</scope>
    <source>
        <strain evidence="3">HC45</strain>
    </source>
</reference>
<evidence type="ECO:0000313" key="2">
    <source>
        <dbReference type="EMBL" id="BAS26559.1"/>
    </source>
</evidence>
<feature type="transmembrane region" description="Helical" evidence="1">
    <location>
        <begin position="124"/>
        <end position="145"/>
    </location>
</feature>